<dbReference type="eggNOG" id="COG0732">
    <property type="taxonomic scope" value="Bacteria"/>
</dbReference>
<keyword evidence="3" id="KW-0238">DNA-binding</keyword>
<dbReference type="EMBL" id="CP000434">
    <property type="protein sequence ID" value="ABH00799.1"/>
    <property type="molecule type" value="Genomic_DNA"/>
</dbReference>
<dbReference type="InterPro" id="IPR044946">
    <property type="entry name" value="Restrct_endonuc_typeI_TRD_sf"/>
</dbReference>
<evidence type="ECO:0000256" key="4">
    <source>
        <dbReference type="ARBA" id="ARBA00038652"/>
    </source>
</evidence>
<comment type="subunit">
    <text evidence="4">The methyltransferase is composed of M and S polypeptides.</text>
</comment>
<feature type="domain" description="Type I restriction modification DNA specificity" evidence="5">
    <location>
        <begin position="12"/>
        <end position="161"/>
    </location>
</feature>
<dbReference type="KEGG" id="rha:RHA1_ro11152"/>
<dbReference type="CDD" id="cd16961">
    <property type="entry name" value="RMtype1_S_TRD-CR_like"/>
    <property type="match status" value="1"/>
</dbReference>
<dbReference type="GO" id="GO:0009035">
    <property type="term" value="F:type I site-specific deoxyribonuclease activity"/>
    <property type="evidence" value="ECO:0007669"/>
    <property type="project" value="UniProtKB-EC"/>
</dbReference>
<dbReference type="CDD" id="cd17288">
    <property type="entry name" value="RMtype1_S_LlaAI06ORF1089P_TRD1-CR1_like"/>
    <property type="match status" value="1"/>
</dbReference>
<accession>Q0RV87</accession>
<dbReference type="HOGENOM" id="CLU_021095_0_2_11"/>
<evidence type="ECO:0000259" key="5">
    <source>
        <dbReference type="Pfam" id="PF01420"/>
    </source>
</evidence>
<name>Q0RV87_RHOJR</name>
<dbReference type="InterPro" id="IPR051212">
    <property type="entry name" value="Type-I_RE_S_subunit"/>
</dbReference>
<dbReference type="PANTHER" id="PTHR43140">
    <property type="entry name" value="TYPE-1 RESTRICTION ENZYME ECOKI SPECIFICITY PROTEIN"/>
    <property type="match status" value="1"/>
</dbReference>
<organism evidence="6 7">
    <name type="scientific">Rhodococcus jostii (strain RHA1)</name>
    <dbReference type="NCBI Taxonomy" id="101510"/>
    <lineage>
        <taxon>Bacteria</taxon>
        <taxon>Bacillati</taxon>
        <taxon>Actinomycetota</taxon>
        <taxon>Actinomycetes</taxon>
        <taxon>Mycobacteriales</taxon>
        <taxon>Nocardiaceae</taxon>
        <taxon>Rhodococcus</taxon>
    </lineage>
</organism>
<reference evidence="7" key="1">
    <citation type="journal article" date="2006" name="Proc. Natl. Acad. Sci. U.S.A.">
        <title>The complete genome of Rhodococcus sp. RHA1 provides insights into a catabolic powerhouse.</title>
        <authorList>
            <person name="McLeod M.P."/>
            <person name="Warren R.L."/>
            <person name="Hsiao W.W.L."/>
            <person name="Araki N."/>
            <person name="Myhre M."/>
            <person name="Fernandes C."/>
            <person name="Miyazawa D."/>
            <person name="Wong W."/>
            <person name="Lillquist A.L."/>
            <person name="Wang D."/>
            <person name="Dosanjh M."/>
            <person name="Hara H."/>
            <person name="Petrescu A."/>
            <person name="Morin R.D."/>
            <person name="Yang G."/>
            <person name="Stott J.M."/>
            <person name="Schein J.E."/>
            <person name="Shin H."/>
            <person name="Smailus D."/>
            <person name="Siddiqui A.S."/>
            <person name="Marra M.A."/>
            <person name="Jones S.J.M."/>
            <person name="Holt R."/>
            <person name="Brinkman F.S.L."/>
            <person name="Miyauchi K."/>
            <person name="Fukuda M."/>
            <person name="Davies J.E."/>
            <person name="Mohn W.W."/>
            <person name="Eltis L.D."/>
        </authorList>
    </citation>
    <scope>NUCLEOTIDE SEQUENCE [LARGE SCALE GENOMIC DNA]</scope>
    <source>
        <strain evidence="7">RHA1</strain>
    </source>
</reference>
<dbReference type="InterPro" id="IPR000055">
    <property type="entry name" value="Restrct_endonuc_typeI_TRD"/>
</dbReference>
<evidence type="ECO:0000256" key="1">
    <source>
        <dbReference type="ARBA" id="ARBA00010923"/>
    </source>
</evidence>
<feature type="domain" description="Type I restriction modification DNA specificity" evidence="5">
    <location>
        <begin position="206"/>
        <end position="348"/>
    </location>
</feature>
<evidence type="ECO:0000313" key="6">
    <source>
        <dbReference type="EMBL" id="ABH00799.1"/>
    </source>
</evidence>
<proteinExistence type="inferred from homology"/>
<dbReference type="Proteomes" id="UP000008710">
    <property type="component" value="Plasmid pRHL3"/>
</dbReference>
<dbReference type="PANTHER" id="PTHR43140:SF1">
    <property type="entry name" value="TYPE I RESTRICTION ENZYME ECOKI SPECIFICITY SUBUNIT"/>
    <property type="match status" value="1"/>
</dbReference>
<sequence>MTAEPWLPEILPSGWVVAQMRRIATFRNGADYKEVEVTEGGYPVYGSGGEFRRASQYLYDGESVLFGRKGTIDKPLLVSGRFWTVDTMFFTELTSNIEPRYLHYYATTMPFDYYSTSTALPSMTQGELGGHRIPLPPITEQGAIADFLDRETARIDTLIREQRRLIELLRERRIAVAEGPVVGLSWSTPLRSVTALIQTGPFGSQLKSDEYETGGTPVINPSHLVMGRIEPDERVAVSASKASELGRHALRAGDVIAARRGELGRCAVVRAENTGFLCGTGSALIRLRETVADPEFLALVFSSRRNRDSLSLASVGATMDNLNADIIATLRIPMPPLPEQRRIVESVAEATTKIDTLITETESFIDLAKERRSALITAAVTGQIDVRDEVA</sequence>
<dbReference type="SUPFAM" id="SSF116734">
    <property type="entry name" value="DNA methylase specificity domain"/>
    <property type="match status" value="2"/>
</dbReference>
<dbReference type="GO" id="GO:0003677">
    <property type="term" value="F:DNA binding"/>
    <property type="evidence" value="ECO:0007669"/>
    <property type="project" value="UniProtKB-KW"/>
</dbReference>
<dbReference type="Gene3D" id="3.90.220.20">
    <property type="entry name" value="DNA methylase specificity domains"/>
    <property type="match status" value="2"/>
</dbReference>
<evidence type="ECO:0000256" key="2">
    <source>
        <dbReference type="ARBA" id="ARBA00022747"/>
    </source>
</evidence>
<dbReference type="REBASE" id="13366">
    <property type="entry name" value="S.RspRORF11151P"/>
</dbReference>
<dbReference type="Gene3D" id="1.10.287.1120">
    <property type="entry name" value="Bipartite methylase S protein"/>
    <property type="match status" value="1"/>
</dbReference>
<gene>
    <name evidence="6" type="primary">hsdS</name>
    <name evidence="6" type="ordered locus">RHA1_ro11152</name>
</gene>
<evidence type="ECO:0000256" key="3">
    <source>
        <dbReference type="ARBA" id="ARBA00023125"/>
    </source>
</evidence>
<geneLocation type="plasmid" evidence="6 7">
    <name>pRHL3</name>
</geneLocation>
<dbReference type="RefSeq" id="WP_011600426.1">
    <property type="nucleotide sequence ID" value="NC_008271.1"/>
</dbReference>
<keyword evidence="6" id="KW-0614">Plasmid</keyword>
<protein>
    <submittedName>
        <fullName evidence="6">Type I restriction-modification system specificity subunit</fullName>
        <ecNumber evidence="6">3.1.21.3</ecNumber>
    </submittedName>
</protein>
<evidence type="ECO:0000313" key="7">
    <source>
        <dbReference type="Proteomes" id="UP000008710"/>
    </source>
</evidence>
<dbReference type="GO" id="GO:0009307">
    <property type="term" value="P:DNA restriction-modification system"/>
    <property type="evidence" value="ECO:0007669"/>
    <property type="project" value="UniProtKB-KW"/>
</dbReference>
<dbReference type="EC" id="3.1.21.3" evidence="6"/>
<keyword evidence="6" id="KW-0378">Hydrolase</keyword>
<dbReference type="AlphaFoldDB" id="Q0RV87"/>
<comment type="similarity">
    <text evidence="1">Belongs to the type-I restriction system S methylase family.</text>
</comment>
<keyword evidence="2" id="KW-0680">Restriction system</keyword>
<dbReference type="Pfam" id="PF01420">
    <property type="entry name" value="Methylase_S"/>
    <property type="match status" value="2"/>
</dbReference>